<feature type="binding site" evidence="6">
    <location>
        <position position="84"/>
    </location>
    <ligand>
        <name>S-adenosyl-L-methionine</name>
        <dbReference type="ChEBI" id="CHEBI:59789"/>
    </ligand>
</feature>
<feature type="binding site" evidence="6">
    <location>
        <begin position="39"/>
        <end position="41"/>
    </location>
    <ligand>
        <name>S-adenosyl-L-methionine</name>
        <dbReference type="ChEBI" id="CHEBI:59789"/>
    </ligand>
</feature>
<feature type="binding site" evidence="6">
    <location>
        <position position="57"/>
    </location>
    <ligand>
        <name>S-adenosyl-L-methionine</name>
        <dbReference type="ChEBI" id="CHEBI:59789"/>
    </ligand>
</feature>
<name>A0A1Y5SCZ4_9PROT</name>
<dbReference type="FunFam" id="1.10.150.170:FF:000003">
    <property type="entry name" value="Ribosomal RNA small subunit methyltransferase H"/>
    <property type="match status" value="1"/>
</dbReference>
<dbReference type="GO" id="GO:0071424">
    <property type="term" value="F:rRNA (cytosine-N4-)-methyltransferase activity"/>
    <property type="evidence" value="ECO:0007669"/>
    <property type="project" value="UniProtKB-UniRule"/>
</dbReference>
<dbReference type="CDD" id="cd02440">
    <property type="entry name" value="AdoMet_MTases"/>
    <property type="match status" value="1"/>
</dbReference>
<keyword evidence="5 6" id="KW-0949">S-adenosyl-L-methionine</keyword>
<dbReference type="HAMAP" id="MF_01007">
    <property type="entry name" value="16SrRNA_methyltr_H"/>
    <property type="match status" value="1"/>
</dbReference>
<keyword evidence="9" id="KW-1185">Reference proteome</keyword>
<keyword evidence="6" id="KW-0963">Cytoplasm</keyword>
<keyword evidence="3 6" id="KW-0489">Methyltransferase</keyword>
<comment type="subcellular location">
    <subcellularLocation>
        <location evidence="6">Cytoplasm</location>
    </subcellularLocation>
</comment>
<accession>A0A1Y5SCZ4</accession>
<gene>
    <name evidence="6 8" type="primary">rsmH</name>
    <name evidence="8" type="ORF">OCH7691_01516</name>
</gene>
<dbReference type="Proteomes" id="UP000193200">
    <property type="component" value="Unassembled WGS sequence"/>
</dbReference>
<sequence length="323" mass="34475">MTAGARQAPGHEPVMLGEVVTALAPRDGAVYVDATFGGGGYSRAILEAARCRVVGIDRDPAARPRAEALAAEFGDRLEFVEGCFGDMERLLGALGIEAIDGVAFDFGVSSFQIDQAERGFSFSKDGPLDMRMGADGPTAADIVNELSEGELADIIYRYGEERRSRAVARAIVASRAEAPIRTTRALAALVARVVRKSGDIHPATRTFQSLRIHVNDELGEIERGLAAAERLLRPGGRLVVVGFHSLEDRIVKRFLIARAGLAGRPSRHQPDLPPAQAPSFELLHGGVTKPGAGETARNPRARSARLRAAVRTSAPSWPLEDAA</sequence>
<evidence type="ECO:0000256" key="6">
    <source>
        <dbReference type="HAMAP-Rule" id="MF_01007"/>
    </source>
</evidence>
<dbReference type="AlphaFoldDB" id="A0A1Y5SCZ4"/>
<comment type="function">
    <text evidence="6">Specifically methylates the N4 position of cytidine in position 1402 (C1402) of 16S rRNA.</text>
</comment>
<keyword evidence="4 6" id="KW-0808">Transferase</keyword>
<dbReference type="FunCoup" id="A0A1Y5SCZ4">
    <property type="interactions" value="594"/>
</dbReference>
<feature type="binding site" evidence="6">
    <location>
        <position position="112"/>
    </location>
    <ligand>
        <name>S-adenosyl-L-methionine</name>
        <dbReference type="ChEBI" id="CHEBI:59789"/>
    </ligand>
</feature>
<dbReference type="OrthoDB" id="9806637at2"/>
<feature type="region of interest" description="Disordered" evidence="7">
    <location>
        <begin position="263"/>
        <end position="323"/>
    </location>
</feature>
<evidence type="ECO:0000256" key="5">
    <source>
        <dbReference type="ARBA" id="ARBA00022691"/>
    </source>
</evidence>
<evidence type="ECO:0000256" key="2">
    <source>
        <dbReference type="ARBA" id="ARBA00022552"/>
    </source>
</evidence>
<evidence type="ECO:0000256" key="7">
    <source>
        <dbReference type="SAM" id="MobiDB-lite"/>
    </source>
</evidence>
<dbReference type="GO" id="GO:0070475">
    <property type="term" value="P:rRNA base methylation"/>
    <property type="evidence" value="ECO:0007669"/>
    <property type="project" value="UniProtKB-UniRule"/>
</dbReference>
<comment type="similarity">
    <text evidence="1 6">Belongs to the methyltransferase superfamily. RsmH family.</text>
</comment>
<dbReference type="InterPro" id="IPR002903">
    <property type="entry name" value="RsmH"/>
</dbReference>
<evidence type="ECO:0000256" key="4">
    <source>
        <dbReference type="ARBA" id="ARBA00022679"/>
    </source>
</evidence>
<dbReference type="NCBIfam" id="TIGR00006">
    <property type="entry name" value="16S rRNA (cytosine(1402)-N(4))-methyltransferase RsmH"/>
    <property type="match status" value="1"/>
</dbReference>
<dbReference type="InParanoid" id="A0A1Y5SCZ4"/>
<dbReference type="PIRSF" id="PIRSF004486">
    <property type="entry name" value="MraW"/>
    <property type="match status" value="1"/>
</dbReference>
<dbReference type="Gene3D" id="3.40.50.150">
    <property type="entry name" value="Vaccinia Virus protein VP39"/>
    <property type="match status" value="1"/>
</dbReference>
<evidence type="ECO:0000256" key="3">
    <source>
        <dbReference type="ARBA" id="ARBA00022603"/>
    </source>
</evidence>
<evidence type="ECO:0000256" key="1">
    <source>
        <dbReference type="ARBA" id="ARBA00010396"/>
    </source>
</evidence>
<dbReference type="Gene3D" id="1.10.150.170">
    <property type="entry name" value="Putative methyltransferase TM0872, insert domain"/>
    <property type="match status" value="1"/>
</dbReference>
<reference evidence="8 9" key="1">
    <citation type="submission" date="2017-03" db="EMBL/GenBank/DDBJ databases">
        <authorList>
            <person name="Afonso C.L."/>
            <person name="Miller P.J."/>
            <person name="Scott M.A."/>
            <person name="Spackman E."/>
            <person name="Goraichik I."/>
            <person name="Dimitrov K.M."/>
            <person name="Suarez D.L."/>
            <person name="Swayne D.E."/>
        </authorList>
    </citation>
    <scope>NUCLEOTIDE SEQUENCE [LARGE SCALE GENOMIC DNA]</scope>
    <source>
        <strain evidence="8 9">CECT 7691</strain>
    </source>
</reference>
<dbReference type="EC" id="2.1.1.199" evidence="6"/>
<proteinExistence type="inferred from homology"/>
<organism evidence="8 9">
    <name type="scientific">Oceanibacterium hippocampi</name>
    <dbReference type="NCBI Taxonomy" id="745714"/>
    <lineage>
        <taxon>Bacteria</taxon>
        <taxon>Pseudomonadati</taxon>
        <taxon>Pseudomonadota</taxon>
        <taxon>Alphaproteobacteria</taxon>
        <taxon>Sneathiellales</taxon>
        <taxon>Sneathiellaceae</taxon>
        <taxon>Oceanibacterium</taxon>
    </lineage>
</organism>
<evidence type="ECO:0000313" key="8">
    <source>
        <dbReference type="EMBL" id="SLN37209.1"/>
    </source>
</evidence>
<dbReference type="SUPFAM" id="SSF81799">
    <property type="entry name" value="Putative methyltransferase TM0872, insert domain"/>
    <property type="match status" value="1"/>
</dbReference>
<dbReference type="InterPro" id="IPR023397">
    <property type="entry name" value="SAM-dep_MeTrfase_MraW_recog"/>
</dbReference>
<dbReference type="RefSeq" id="WP_085882724.1">
    <property type="nucleotide sequence ID" value="NZ_FWFR01000001.1"/>
</dbReference>
<dbReference type="InterPro" id="IPR029063">
    <property type="entry name" value="SAM-dependent_MTases_sf"/>
</dbReference>
<keyword evidence="2 6" id="KW-0698">rRNA processing</keyword>
<comment type="catalytic activity">
    <reaction evidence="6">
        <text>cytidine(1402) in 16S rRNA + S-adenosyl-L-methionine = N(4)-methylcytidine(1402) in 16S rRNA + S-adenosyl-L-homocysteine + H(+)</text>
        <dbReference type="Rhea" id="RHEA:42928"/>
        <dbReference type="Rhea" id="RHEA-COMP:10286"/>
        <dbReference type="Rhea" id="RHEA-COMP:10287"/>
        <dbReference type="ChEBI" id="CHEBI:15378"/>
        <dbReference type="ChEBI" id="CHEBI:57856"/>
        <dbReference type="ChEBI" id="CHEBI:59789"/>
        <dbReference type="ChEBI" id="CHEBI:74506"/>
        <dbReference type="ChEBI" id="CHEBI:82748"/>
        <dbReference type="EC" id="2.1.1.199"/>
    </reaction>
</comment>
<dbReference type="PANTHER" id="PTHR11265:SF0">
    <property type="entry name" value="12S RRNA N4-METHYLCYTIDINE METHYLTRANSFERASE"/>
    <property type="match status" value="1"/>
</dbReference>
<feature type="binding site" evidence="6">
    <location>
        <position position="105"/>
    </location>
    <ligand>
        <name>S-adenosyl-L-methionine</name>
        <dbReference type="ChEBI" id="CHEBI:59789"/>
    </ligand>
</feature>
<dbReference type="EMBL" id="FWFR01000001">
    <property type="protein sequence ID" value="SLN37209.1"/>
    <property type="molecule type" value="Genomic_DNA"/>
</dbReference>
<dbReference type="Pfam" id="PF01795">
    <property type="entry name" value="Methyltransf_5"/>
    <property type="match status" value="1"/>
</dbReference>
<dbReference type="PANTHER" id="PTHR11265">
    <property type="entry name" value="S-ADENOSYL-METHYLTRANSFERASE MRAW"/>
    <property type="match status" value="1"/>
</dbReference>
<dbReference type="GO" id="GO:0005737">
    <property type="term" value="C:cytoplasm"/>
    <property type="evidence" value="ECO:0007669"/>
    <property type="project" value="UniProtKB-SubCell"/>
</dbReference>
<dbReference type="SUPFAM" id="SSF53335">
    <property type="entry name" value="S-adenosyl-L-methionine-dependent methyltransferases"/>
    <property type="match status" value="1"/>
</dbReference>
<evidence type="ECO:0000313" key="9">
    <source>
        <dbReference type="Proteomes" id="UP000193200"/>
    </source>
</evidence>
<protein>
    <recommendedName>
        <fullName evidence="6">Ribosomal RNA small subunit methyltransferase H</fullName>
        <ecNumber evidence="6">2.1.1.199</ecNumber>
    </recommendedName>
    <alternativeName>
        <fullName evidence="6">16S rRNA m(4)C1402 methyltransferase</fullName>
    </alternativeName>
    <alternativeName>
        <fullName evidence="6">rRNA (cytosine-N(4)-)-methyltransferase RsmH</fullName>
    </alternativeName>
</protein>